<organism evidence="2 3">
    <name type="scientific">Microcystis aeruginosa Ma_OC_H_19870700_S124</name>
    <dbReference type="NCBI Taxonomy" id="2486262"/>
    <lineage>
        <taxon>Bacteria</taxon>
        <taxon>Bacillati</taxon>
        <taxon>Cyanobacteriota</taxon>
        <taxon>Cyanophyceae</taxon>
        <taxon>Oscillatoriophycideae</taxon>
        <taxon>Chroococcales</taxon>
        <taxon>Microcystaceae</taxon>
        <taxon>Microcystis</taxon>
    </lineage>
</organism>
<dbReference type="Pfam" id="PF14491">
    <property type="entry name" value="DUF4435"/>
    <property type="match status" value="1"/>
</dbReference>
<protein>
    <submittedName>
        <fullName evidence="2">DUF4435 domain-containing protein</fullName>
    </submittedName>
</protein>
<dbReference type="EMBL" id="SFBR01000035">
    <property type="protein sequence ID" value="TRT89196.1"/>
    <property type="molecule type" value="Genomic_DNA"/>
</dbReference>
<feature type="domain" description="DUF4435" evidence="1">
    <location>
        <begin position="38"/>
        <end position="152"/>
    </location>
</feature>
<name>A0A552AUP7_MICAE</name>
<dbReference type="Proteomes" id="UP000316280">
    <property type="component" value="Unassembled WGS sequence"/>
</dbReference>
<comment type="caution">
    <text evidence="2">The sequence shown here is derived from an EMBL/GenBank/DDBJ whole genome shotgun (WGS) entry which is preliminary data.</text>
</comment>
<sequence>MTFQRSTNGIQNRAIFTRAHFTVFIETTKDNYERNPVDISFWRSFFEYFYGEMPVRFAPLGTKSAVEAMADKIIAENMSRTLCAMDRDYDDLYGKIRSDDRIFYTWGYGAENDLICDDVMNRAVSQLIATLDVENVHAKKILEYINETIVNHRMCFVADQLGKGRHSCVLDRQKPQSDIEDHKTALPVVLRKKVILGRLKPKPTDGSAENLLRRPEIARKRVPAHLMLEISYQTVRRYVYKRTKETLNKKAFLSLLCAVCVYKFRNLMPEQEQLYFAALGSRNLGRFH</sequence>
<evidence type="ECO:0000313" key="3">
    <source>
        <dbReference type="Proteomes" id="UP000316280"/>
    </source>
</evidence>
<evidence type="ECO:0000313" key="2">
    <source>
        <dbReference type="EMBL" id="TRT89196.1"/>
    </source>
</evidence>
<gene>
    <name evidence="2" type="ORF">EWV63_04275</name>
</gene>
<dbReference type="AlphaFoldDB" id="A0A552AUP7"/>
<accession>A0A552AUP7</accession>
<proteinExistence type="predicted"/>
<reference evidence="2 3" key="1">
    <citation type="submission" date="2019-01" db="EMBL/GenBank/DDBJ databases">
        <title>Coherence of Microcystis species and biogeography revealed through population genomics.</title>
        <authorList>
            <person name="Perez-Carrascal O.M."/>
            <person name="Terrat Y."/>
            <person name="Giani A."/>
            <person name="Fortin N."/>
            <person name="Tromas N."/>
            <person name="Shapiro B.J."/>
        </authorList>
    </citation>
    <scope>NUCLEOTIDE SEQUENCE [LARGE SCALE GENOMIC DNA]</scope>
    <source>
        <strain evidence="2">Ma_OC_H_19870700_S124</strain>
    </source>
</reference>
<evidence type="ECO:0000259" key="1">
    <source>
        <dbReference type="Pfam" id="PF14491"/>
    </source>
</evidence>
<dbReference type="InterPro" id="IPR029492">
    <property type="entry name" value="DUF4435"/>
</dbReference>